<dbReference type="PANTHER" id="PTHR33375:SF1">
    <property type="entry name" value="CHROMOSOME-PARTITIONING PROTEIN PARB-RELATED"/>
    <property type="match status" value="1"/>
</dbReference>
<keyword evidence="3" id="KW-0238">DNA-binding</keyword>
<comment type="caution">
    <text evidence="7">The sequence shown here is derived from an EMBL/GenBank/DDBJ whole genome shotgun (WGS) entry which is preliminary data.</text>
</comment>
<sequence length="291" mass="31545">MAKKGLGRGLEAILGDVPQADSQPKHRPSEINIADIAPDKDQPRKQFDEEELAALASSIEARGVLQPILVRKDAIPGKYILIAGERRWRASQRAGLHTIPAIVKDVEEGVSAEIALIENVQRVDLNPMEEADAYQRLTDQYGKKASEIAEAVGKSRSHVSNMLRLTALPPEVRGMVMAGELSMGHARALLAADDPLAAAKKVVKDGLSVRATERLVQKPANDQGTEKVAKAIQKATKDADTRALEQDLRESLGLDVDITRKGKGGAGQVVLKYDNLDQLDDICRRLMGSSI</sequence>
<dbReference type="InterPro" id="IPR036086">
    <property type="entry name" value="ParB/Sulfiredoxin_sf"/>
</dbReference>
<feature type="region of interest" description="Disordered" evidence="5">
    <location>
        <begin position="1"/>
        <end position="44"/>
    </location>
</feature>
<evidence type="ECO:0000313" key="8">
    <source>
        <dbReference type="Proteomes" id="UP001595607"/>
    </source>
</evidence>
<dbReference type="Pfam" id="PF23552">
    <property type="entry name" value="ParB_C"/>
    <property type="match status" value="1"/>
</dbReference>
<evidence type="ECO:0000256" key="3">
    <source>
        <dbReference type="ARBA" id="ARBA00023125"/>
    </source>
</evidence>
<dbReference type="InterPro" id="IPR041468">
    <property type="entry name" value="HTH_ParB/Spo0J"/>
</dbReference>
<dbReference type="Pfam" id="PF02195">
    <property type="entry name" value="ParB_N"/>
    <property type="match status" value="1"/>
</dbReference>
<evidence type="ECO:0000256" key="2">
    <source>
        <dbReference type="ARBA" id="ARBA00022829"/>
    </source>
</evidence>
<dbReference type="InterPro" id="IPR057240">
    <property type="entry name" value="ParB_dimer_C"/>
</dbReference>
<feature type="domain" description="ParB-like N-terminal" evidence="6">
    <location>
        <begin position="29"/>
        <end position="120"/>
    </location>
</feature>
<comment type="function">
    <text evidence="4">Involved in chromosome partition. Localize to both poles of the predivisional cell following completion of DNA replication. Binds to the DNA origin of replication.</text>
</comment>
<dbReference type="CDD" id="cd16393">
    <property type="entry name" value="SPO0J_N"/>
    <property type="match status" value="1"/>
</dbReference>
<dbReference type="Pfam" id="PF17762">
    <property type="entry name" value="HTH_ParB"/>
    <property type="match status" value="1"/>
</dbReference>
<proteinExistence type="inferred from homology"/>
<accession>A0ABV7MA81</accession>
<dbReference type="SUPFAM" id="SSF110849">
    <property type="entry name" value="ParB/Sulfiredoxin"/>
    <property type="match status" value="1"/>
</dbReference>
<evidence type="ECO:0000313" key="7">
    <source>
        <dbReference type="EMBL" id="MFC3301973.1"/>
    </source>
</evidence>
<dbReference type="InterPro" id="IPR003115">
    <property type="entry name" value="ParB_N"/>
</dbReference>
<dbReference type="InterPro" id="IPR050336">
    <property type="entry name" value="Chromosome_partition/occlusion"/>
</dbReference>
<organism evidence="7 8">
    <name type="scientific">Parvularcula lutaonensis</name>
    <dbReference type="NCBI Taxonomy" id="491923"/>
    <lineage>
        <taxon>Bacteria</taxon>
        <taxon>Pseudomonadati</taxon>
        <taxon>Pseudomonadota</taxon>
        <taxon>Alphaproteobacteria</taxon>
        <taxon>Parvularculales</taxon>
        <taxon>Parvularculaceae</taxon>
        <taxon>Parvularcula</taxon>
    </lineage>
</organism>
<keyword evidence="8" id="KW-1185">Reference proteome</keyword>
<evidence type="ECO:0000256" key="4">
    <source>
        <dbReference type="ARBA" id="ARBA00025472"/>
    </source>
</evidence>
<dbReference type="RefSeq" id="WP_189573939.1">
    <property type="nucleotide sequence ID" value="NZ_BMXU01000001.1"/>
</dbReference>
<reference evidence="8" key="1">
    <citation type="journal article" date="2019" name="Int. J. Syst. Evol. Microbiol.">
        <title>The Global Catalogue of Microorganisms (GCM) 10K type strain sequencing project: providing services to taxonomists for standard genome sequencing and annotation.</title>
        <authorList>
            <consortium name="The Broad Institute Genomics Platform"/>
            <consortium name="The Broad Institute Genome Sequencing Center for Infectious Disease"/>
            <person name="Wu L."/>
            <person name="Ma J."/>
        </authorList>
    </citation>
    <scope>NUCLEOTIDE SEQUENCE [LARGE SCALE GENOMIC DNA]</scope>
    <source>
        <strain evidence="8">KCTC 22245</strain>
    </source>
</reference>
<dbReference type="NCBIfam" id="TIGR00180">
    <property type="entry name" value="parB_part"/>
    <property type="match status" value="1"/>
</dbReference>
<evidence type="ECO:0000259" key="6">
    <source>
        <dbReference type="SMART" id="SM00470"/>
    </source>
</evidence>
<protein>
    <submittedName>
        <fullName evidence="7">ParB/RepB/Spo0J family partition protein</fullName>
    </submittedName>
</protein>
<comment type="similarity">
    <text evidence="1">Belongs to the ParB family.</text>
</comment>
<dbReference type="Gene3D" id="3.90.1530.30">
    <property type="match status" value="1"/>
</dbReference>
<keyword evidence="2" id="KW-0159">Chromosome partition</keyword>
<dbReference type="EMBL" id="JBHRVA010000002">
    <property type="protein sequence ID" value="MFC3301973.1"/>
    <property type="molecule type" value="Genomic_DNA"/>
</dbReference>
<dbReference type="InterPro" id="IPR004437">
    <property type="entry name" value="ParB/RepB/Spo0J"/>
</dbReference>
<dbReference type="Gene3D" id="1.10.10.2830">
    <property type="match status" value="1"/>
</dbReference>
<dbReference type="PANTHER" id="PTHR33375">
    <property type="entry name" value="CHROMOSOME-PARTITIONING PROTEIN PARB-RELATED"/>
    <property type="match status" value="1"/>
</dbReference>
<evidence type="ECO:0000256" key="1">
    <source>
        <dbReference type="ARBA" id="ARBA00006295"/>
    </source>
</evidence>
<dbReference type="SMART" id="SM00470">
    <property type="entry name" value="ParB"/>
    <property type="match status" value="1"/>
</dbReference>
<gene>
    <name evidence="7" type="ORF">ACFONP_04435</name>
</gene>
<dbReference type="Proteomes" id="UP001595607">
    <property type="component" value="Unassembled WGS sequence"/>
</dbReference>
<evidence type="ECO:0000256" key="5">
    <source>
        <dbReference type="SAM" id="MobiDB-lite"/>
    </source>
</evidence>
<name>A0ABV7MA81_9PROT</name>
<dbReference type="SUPFAM" id="SSF109709">
    <property type="entry name" value="KorB DNA-binding domain-like"/>
    <property type="match status" value="1"/>
</dbReference>